<dbReference type="InterPro" id="IPR013977">
    <property type="entry name" value="GcvT_C"/>
</dbReference>
<comment type="caution">
    <text evidence="3">The sequence shown here is derived from an EMBL/GenBank/DDBJ whole genome shotgun (WGS) entry which is preliminary data.</text>
</comment>
<feature type="domain" description="Aminomethyltransferase C-terminal" evidence="2">
    <location>
        <begin position="280"/>
        <end position="352"/>
    </location>
</feature>
<accession>A0ABT2X013</accession>
<dbReference type="PANTHER" id="PTHR43757:SF2">
    <property type="entry name" value="AMINOMETHYLTRANSFERASE, MITOCHONDRIAL"/>
    <property type="match status" value="1"/>
</dbReference>
<keyword evidence="4" id="KW-1185">Reference proteome</keyword>
<dbReference type="Proteomes" id="UP001209535">
    <property type="component" value="Unassembled WGS sequence"/>
</dbReference>
<dbReference type="PANTHER" id="PTHR43757">
    <property type="entry name" value="AMINOMETHYLTRANSFERASE"/>
    <property type="match status" value="1"/>
</dbReference>
<dbReference type="InterPro" id="IPR027266">
    <property type="entry name" value="TrmE/GcvT-like"/>
</dbReference>
<evidence type="ECO:0000313" key="3">
    <source>
        <dbReference type="EMBL" id="MCU9847272.1"/>
    </source>
</evidence>
<evidence type="ECO:0000259" key="1">
    <source>
        <dbReference type="Pfam" id="PF01571"/>
    </source>
</evidence>
<reference evidence="3 4" key="1">
    <citation type="submission" date="2022-10" db="EMBL/GenBank/DDBJ databases">
        <title>Defluviimonas sp. nov., isolated from ocean surface sediments.</title>
        <authorList>
            <person name="He W."/>
            <person name="Wang L."/>
            <person name="Zhang D.-F."/>
        </authorList>
    </citation>
    <scope>NUCLEOTIDE SEQUENCE [LARGE SCALE GENOMIC DNA]</scope>
    <source>
        <strain evidence="3 4">WL0024</strain>
    </source>
</reference>
<dbReference type="InterPro" id="IPR028896">
    <property type="entry name" value="GcvT/YgfZ/DmdA"/>
</dbReference>
<proteinExistence type="predicted"/>
<dbReference type="RefSeq" id="WP_263333661.1">
    <property type="nucleotide sequence ID" value="NZ_JAOVQO010000003.1"/>
</dbReference>
<evidence type="ECO:0000313" key="4">
    <source>
        <dbReference type="Proteomes" id="UP001209535"/>
    </source>
</evidence>
<dbReference type="EMBL" id="JAOVQO010000003">
    <property type="protein sequence ID" value="MCU9847272.1"/>
    <property type="molecule type" value="Genomic_DNA"/>
</dbReference>
<dbReference type="InterPro" id="IPR029043">
    <property type="entry name" value="GcvT/YgfZ_C"/>
</dbReference>
<dbReference type="Gene3D" id="3.30.1360.120">
    <property type="entry name" value="Probable tRNA modification gtpase trme, domain 1"/>
    <property type="match status" value="1"/>
</dbReference>
<feature type="domain" description="GCVT N-terminal" evidence="1">
    <location>
        <begin position="12"/>
        <end position="259"/>
    </location>
</feature>
<name>A0ABT2X013_9RHOB</name>
<organism evidence="3 4">
    <name type="scientific">Albidovulum salinarum</name>
    <dbReference type="NCBI Taxonomy" id="2984153"/>
    <lineage>
        <taxon>Bacteria</taxon>
        <taxon>Pseudomonadati</taxon>
        <taxon>Pseudomonadota</taxon>
        <taxon>Alphaproteobacteria</taxon>
        <taxon>Rhodobacterales</taxon>
        <taxon>Paracoccaceae</taxon>
        <taxon>Albidovulum</taxon>
    </lineage>
</organism>
<dbReference type="InterPro" id="IPR006222">
    <property type="entry name" value="GCVT_N"/>
</dbReference>
<dbReference type="SUPFAM" id="SSF101790">
    <property type="entry name" value="Aminomethyltransferase beta-barrel domain"/>
    <property type="match status" value="1"/>
</dbReference>
<evidence type="ECO:0000259" key="2">
    <source>
        <dbReference type="Pfam" id="PF08669"/>
    </source>
</evidence>
<dbReference type="SUPFAM" id="SSF103025">
    <property type="entry name" value="Folate-binding domain"/>
    <property type="match status" value="1"/>
</dbReference>
<dbReference type="PIRSF" id="PIRSF006487">
    <property type="entry name" value="GcvT"/>
    <property type="match status" value="1"/>
</dbReference>
<protein>
    <submittedName>
        <fullName evidence="3">Aminomethyltransferase family protein</fullName>
    </submittedName>
</protein>
<dbReference type="Pfam" id="PF01571">
    <property type="entry name" value="GCV_T"/>
    <property type="match status" value="1"/>
</dbReference>
<dbReference type="Pfam" id="PF08669">
    <property type="entry name" value="GCV_T_C"/>
    <property type="match status" value="1"/>
</dbReference>
<sequence>MTAPLSRTSVLAERHRALGSGLEDWNGMGTAWTYATDPEAEHDAVREAAGMFDMSPLKKVFVRGPEAASVLDHLTTRDISRIEPGRSAYLSVLTEAGTMADDAIVSNNGGEWMIVHGSGDTMALLAASAAGRDVTFALDDDLHDISVQGPKALGILDAASPDDLGALGYFQHMPTRLFGNDCRISRTGYSGERGYEIFARAEVAGAIWDRLVEAGVMPCSFTALDKVRIEAGLLFYGYDMTEAHTPWEVGLGFTVSATKPEFRGRAALMAAKGHERIRNVGLIVDHGDMLAGTLALGGEEVGVINSPCWSHRMAKSLALGHVRADIAEGTVLEVIADGVTTTARVAPLPFHDPEKARTHG</sequence>
<gene>
    <name evidence="3" type="ORF">OEZ60_04560</name>
</gene>